<dbReference type="Pfam" id="PF00069">
    <property type="entry name" value="Pkinase"/>
    <property type="match status" value="1"/>
</dbReference>
<dbReference type="InterPro" id="IPR011009">
    <property type="entry name" value="Kinase-like_dom_sf"/>
</dbReference>
<dbReference type="InterPro" id="IPR017441">
    <property type="entry name" value="Protein_kinase_ATP_BS"/>
</dbReference>
<dbReference type="InterPro" id="IPR000719">
    <property type="entry name" value="Prot_kinase_dom"/>
</dbReference>
<keyword evidence="3 4" id="KW-0067">ATP-binding</keyword>
<dbReference type="SMART" id="SM00220">
    <property type="entry name" value="S_TKc"/>
    <property type="match status" value="1"/>
</dbReference>
<dbReference type="InterPro" id="IPR050235">
    <property type="entry name" value="CK1_Ser-Thr_kinase"/>
</dbReference>
<sequence>MNKNQTQMKKGRKVSNFVLNELIGRGGFGEVWAATSLIDHKPVAIKIERHSPNDSKRKLLADESVVLNKLSDSPCFPCFIQYWEDDDGCCFLAMELLESTVRKTTEAAFGGRLSLKQGASLGLQMLNAVESLHNHGFVHRDIKPGNFMYRPGNSPPDVCLIDFGLAKIWKNSEGDIIPQRYGVGFRGTSRYASVNSHDGVDLSCRDDIWSLLYLLVEMVAPPLPWHNQTNRETVAAMKRSQTARLVAGLPIQFQNMFEYLNGLSFEDVIDYEFFRCKLEEIKKIGENDEEATLNFAAIGPNRPMLVQFGNSNSGPNIILEESSSVVAISENDDAPLFERSFSKTPIKTPVVEKESQEPSEFRCCLLI</sequence>
<dbReference type="EMBL" id="MLAK01000592">
    <property type="protein sequence ID" value="OHT11255.1"/>
    <property type="molecule type" value="Genomic_DNA"/>
</dbReference>
<dbReference type="PROSITE" id="PS00107">
    <property type="entry name" value="PROTEIN_KINASE_ATP"/>
    <property type="match status" value="1"/>
</dbReference>
<proteinExistence type="inferred from homology"/>
<feature type="domain" description="Protein kinase" evidence="6">
    <location>
        <begin position="17"/>
        <end position="305"/>
    </location>
</feature>
<protein>
    <recommendedName>
        <fullName evidence="1">non-specific serine/threonine protein kinase</fullName>
        <ecNumber evidence="1">2.7.11.1</ecNumber>
    </recommendedName>
</protein>
<dbReference type="EC" id="2.7.11.1" evidence="1"/>
<feature type="binding site" evidence="4">
    <location>
        <position position="46"/>
    </location>
    <ligand>
        <name>ATP</name>
        <dbReference type="ChEBI" id="CHEBI:30616"/>
    </ligand>
</feature>
<dbReference type="RefSeq" id="XP_068364391.1">
    <property type="nucleotide sequence ID" value="XM_068500739.1"/>
</dbReference>
<organism evidence="7 8">
    <name type="scientific">Tritrichomonas foetus</name>
    <dbReference type="NCBI Taxonomy" id="1144522"/>
    <lineage>
        <taxon>Eukaryota</taxon>
        <taxon>Metamonada</taxon>
        <taxon>Parabasalia</taxon>
        <taxon>Tritrichomonadida</taxon>
        <taxon>Tritrichomonadidae</taxon>
        <taxon>Tritrichomonas</taxon>
    </lineage>
</organism>
<evidence type="ECO:0000256" key="3">
    <source>
        <dbReference type="ARBA" id="ARBA00022840"/>
    </source>
</evidence>
<dbReference type="InterPro" id="IPR008271">
    <property type="entry name" value="Ser/Thr_kinase_AS"/>
</dbReference>
<dbReference type="PANTHER" id="PTHR11909">
    <property type="entry name" value="CASEIN KINASE-RELATED"/>
    <property type="match status" value="1"/>
</dbReference>
<dbReference type="SUPFAM" id="SSF56112">
    <property type="entry name" value="Protein kinase-like (PK-like)"/>
    <property type="match status" value="1"/>
</dbReference>
<dbReference type="GeneID" id="94835443"/>
<reference evidence="7" key="1">
    <citation type="submission" date="2016-10" db="EMBL/GenBank/DDBJ databases">
        <authorList>
            <person name="Benchimol M."/>
            <person name="Almeida L.G."/>
            <person name="Vasconcelos A.T."/>
            <person name="Perreira-Neves A."/>
            <person name="Rosa I.A."/>
            <person name="Tasca T."/>
            <person name="Bogo M.R."/>
            <person name="de Souza W."/>
        </authorList>
    </citation>
    <scope>NUCLEOTIDE SEQUENCE [LARGE SCALE GENOMIC DNA]</scope>
    <source>
        <strain evidence="7">K</strain>
    </source>
</reference>
<keyword evidence="2 4" id="KW-0547">Nucleotide-binding</keyword>
<keyword evidence="7" id="KW-0808">Transferase</keyword>
<evidence type="ECO:0000256" key="4">
    <source>
        <dbReference type="PROSITE-ProRule" id="PRU10141"/>
    </source>
</evidence>
<evidence type="ECO:0000313" key="7">
    <source>
        <dbReference type="EMBL" id="OHT11255.1"/>
    </source>
</evidence>
<accession>A0A1J4KIT4</accession>
<keyword evidence="7" id="KW-0418">Kinase</keyword>
<gene>
    <name evidence="7" type="ORF">TRFO_19345</name>
</gene>
<dbReference type="OrthoDB" id="5579860at2759"/>
<name>A0A1J4KIT4_9EUKA</name>
<dbReference type="GO" id="GO:0004674">
    <property type="term" value="F:protein serine/threonine kinase activity"/>
    <property type="evidence" value="ECO:0007669"/>
    <property type="project" value="UniProtKB-KW"/>
</dbReference>
<comment type="caution">
    <text evidence="7">The sequence shown here is derived from an EMBL/GenBank/DDBJ whole genome shotgun (WGS) entry which is preliminary data.</text>
</comment>
<dbReference type="VEuPathDB" id="TrichDB:TRFO_19345"/>
<dbReference type="Proteomes" id="UP000179807">
    <property type="component" value="Unassembled WGS sequence"/>
</dbReference>
<dbReference type="PROSITE" id="PS00108">
    <property type="entry name" value="PROTEIN_KINASE_ST"/>
    <property type="match status" value="1"/>
</dbReference>
<keyword evidence="8" id="KW-1185">Reference proteome</keyword>
<evidence type="ECO:0000259" key="6">
    <source>
        <dbReference type="PROSITE" id="PS50011"/>
    </source>
</evidence>
<evidence type="ECO:0000256" key="2">
    <source>
        <dbReference type="ARBA" id="ARBA00022741"/>
    </source>
</evidence>
<evidence type="ECO:0000313" key="8">
    <source>
        <dbReference type="Proteomes" id="UP000179807"/>
    </source>
</evidence>
<comment type="similarity">
    <text evidence="5">Belongs to the protein kinase superfamily.</text>
</comment>
<dbReference type="GO" id="GO:0005524">
    <property type="term" value="F:ATP binding"/>
    <property type="evidence" value="ECO:0007669"/>
    <property type="project" value="UniProtKB-UniRule"/>
</dbReference>
<keyword evidence="5" id="KW-0723">Serine/threonine-protein kinase</keyword>
<dbReference type="Gene3D" id="1.10.510.10">
    <property type="entry name" value="Transferase(Phosphotransferase) domain 1"/>
    <property type="match status" value="1"/>
</dbReference>
<dbReference type="PROSITE" id="PS50011">
    <property type="entry name" value="PROTEIN_KINASE_DOM"/>
    <property type="match status" value="1"/>
</dbReference>
<evidence type="ECO:0000256" key="5">
    <source>
        <dbReference type="RuleBase" id="RU000304"/>
    </source>
</evidence>
<dbReference type="AlphaFoldDB" id="A0A1J4KIT4"/>
<evidence type="ECO:0000256" key="1">
    <source>
        <dbReference type="ARBA" id="ARBA00012513"/>
    </source>
</evidence>